<dbReference type="GO" id="GO:0016614">
    <property type="term" value="F:oxidoreductase activity, acting on CH-OH group of donors"/>
    <property type="evidence" value="ECO:0007669"/>
    <property type="project" value="UniProtKB-ARBA"/>
</dbReference>
<accession>A0A1N6JJG3</accession>
<dbReference type="PROSITE" id="PS00061">
    <property type="entry name" value="ADH_SHORT"/>
    <property type="match status" value="1"/>
</dbReference>
<comment type="similarity">
    <text evidence="1">Belongs to the short-chain dehydrogenases/reductases (SDR) family.</text>
</comment>
<dbReference type="FunFam" id="3.40.50.720:FF:000084">
    <property type="entry name" value="Short-chain dehydrogenase reductase"/>
    <property type="match status" value="1"/>
</dbReference>
<dbReference type="AlphaFoldDB" id="A0A1N6JJG3"/>
<dbReference type="PANTHER" id="PTHR48107">
    <property type="entry name" value="NADPH-DEPENDENT ALDEHYDE REDUCTASE-LIKE PROTEIN, CHLOROPLASTIC-RELATED"/>
    <property type="match status" value="1"/>
</dbReference>
<evidence type="ECO:0000256" key="1">
    <source>
        <dbReference type="ARBA" id="ARBA00006484"/>
    </source>
</evidence>
<sequence length="252" mass="27217">MNDIQTMNKLQNKVAIVTGASRGIGAEIARTLAYAGAQVIVNYVKNQQAADDVCTTIRKAGGECFAIRADVADPAAVRRLFDETIVRYGHVDILINNAGILIFKEIADVRDDELDQIIDINIKGVFYTLREAAARLSDNGRIVNLSSTVTRLILPRYGVYAATKGAVEQLTRTLAKEMGERGITVNTVSPGPVDTAFFRAGKTEADIKRMASMAALDRIGTVDDIAQIVLFLVSEQARWITGQDIGANGGMA</sequence>
<dbReference type="CDD" id="cd05362">
    <property type="entry name" value="THN_reductase-like_SDR_c"/>
    <property type="match status" value="1"/>
</dbReference>
<protein>
    <submittedName>
        <fullName evidence="3">3-oxoacyl-[acyl-carrier protein] reductase</fullName>
    </submittedName>
</protein>
<dbReference type="SUPFAM" id="SSF51735">
    <property type="entry name" value="NAD(P)-binding Rossmann-fold domains"/>
    <property type="match status" value="1"/>
</dbReference>
<dbReference type="PANTHER" id="PTHR48107:SF7">
    <property type="entry name" value="RE15974P"/>
    <property type="match status" value="1"/>
</dbReference>
<evidence type="ECO:0000313" key="4">
    <source>
        <dbReference type="Proteomes" id="UP000185062"/>
    </source>
</evidence>
<gene>
    <name evidence="3" type="ORF">SAMN02743940_2672</name>
</gene>
<dbReference type="Proteomes" id="UP000185062">
    <property type="component" value="Unassembled WGS sequence"/>
</dbReference>
<evidence type="ECO:0000313" key="3">
    <source>
        <dbReference type="EMBL" id="SIO44512.1"/>
    </source>
</evidence>
<keyword evidence="4" id="KW-1185">Reference proteome</keyword>
<reference evidence="3 4" key="1">
    <citation type="submission" date="2016-12" db="EMBL/GenBank/DDBJ databases">
        <authorList>
            <person name="Song W.-J."/>
            <person name="Kurnit D.M."/>
        </authorList>
    </citation>
    <scope>NUCLEOTIDE SEQUENCE [LARGE SCALE GENOMIC DNA]</scope>
    <source>
        <strain evidence="3 4">ATCC 49181</strain>
    </source>
</reference>
<dbReference type="Gene3D" id="3.40.50.720">
    <property type="entry name" value="NAD(P)-binding Rossmann-like Domain"/>
    <property type="match status" value="1"/>
</dbReference>
<dbReference type="EMBL" id="FSRO01000001">
    <property type="protein sequence ID" value="SIO44512.1"/>
    <property type="molecule type" value="Genomic_DNA"/>
</dbReference>
<dbReference type="PRINTS" id="PR00080">
    <property type="entry name" value="SDRFAMILY"/>
</dbReference>
<dbReference type="Pfam" id="PF13561">
    <property type="entry name" value="adh_short_C2"/>
    <property type="match status" value="1"/>
</dbReference>
<evidence type="ECO:0000256" key="2">
    <source>
        <dbReference type="ARBA" id="ARBA00023002"/>
    </source>
</evidence>
<name>A0A1N6JJG3_9PROT</name>
<dbReference type="eggNOG" id="COG1028">
    <property type="taxonomic scope" value="Bacteria"/>
</dbReference>
<dbReference type="PRINTS" id="PR00081">
    <property type="entry name" value="GDHRDH"/>
</dbReference>
<dbReference type="InterPro" id="IPR020904">
    <property type="entry name" value="Sc_DH/Rdtase_CS"/>
</dbReference>
<organism evidence="3 4">
    <name type="scientific">Nitrosomonas cryotolerans ATCC 49181</name>
    <dbReference type="NCBI Taxonomy" id="1131553"/>
    <lineage>
        <taxon>Bacteria</taxon>
        <taxon>Pseudomonadati</taxon>
        <taxon>Pseudomonadota</taxon>
        <taxon>Betaproteobacteria</taxon>
        <taxon>Nitrosomonadales</taxon>
        <taxon>Nitrosomonadaceae</taxon>
        <taxon>Nitrosomonas</taxon>
    </lineage>
</organism>
<dbReference type="InterPro" id="IPR036291">
    <property type="entry name" value="NAD(P)-bd_dom_sf"/>
</dbReference>
<proteinExistence type="inferred from homology"/>
<dbReference type="NCBIfam" id="NF005559">
    <property type="entry name" value="PRK07231.1"/>
    <property type="match status" value="1"/>
</dbReference>
<dbReference type="InterPro" id="IPR002347">
    <property type="entry name" value="SDR_fam"/>
</dbReference>
<keyword evidence="2" id="KW-0560">Oxidoreductase</keyword>
<dbReference type="STRING" id="44575.SAMN05216419_104911"/>